<evidence type="ECO:0000313" key="2">
    <source>
        <dbReference type="Proteomes" id="UP000257039"/>
    </source>
</evidence>
<dbReference type="Proteomes" id="UP000257039">
    <property type="component" value="Unassembled WGS sequence"/>
</dbReference>
<gene>
    <name evidence="1" type="ORF">B9G39_09780</name>
</gene>
<dbReference type="AlphaFoldDB" id="A0A4P9VK81"/>
<keyword evidence="2" id="KW-1185">Reference proteome</keyword>
<dbReference type="InterPro" id="IPR058263">
    <property type="entry name" value="DUF7957"/>
</dbReference>
<accession>A0A4P9VK81</accession>
<sequence length="100" mass="11265">MERADIQLDKIEKQGCFGSIELIILKQSEKRSPESNLLIFNAESGVLLNRPNPPVSSKGQWDGYVNFYTKSGKLYVGSWSGYTYEINENTGQLINGIFTK</sequence>
<protein>
    <submittedName>
        <fullName evidence="1">Uncharacterized protein</fullName>
    </submittedName>
</protein>
<evidence type="ECO:0000313" key="1">
    <source>
        <dbReference type="EMBL" id="RDH43705.1"/>
    </source>
</evidence>
<dbReference type="EMBL" id="NDXW01000001">
    <property type="protein sequence ID" value="RDH43705.1"/>
    <property type="molecule type" value="Genomic_DNA"/>
</dbReference>
<name>A0A4P9VK81_9GAMM</name>
<proteinExistence type="predicted"/>
<comment type="caution">
    <text evidence="1">The sequence shown here is derived from an EMBL/GenBank/DDBJ whole genome shotgun (WGS) entry which is preliminary data.</text>
</comment>
<reference evidence="1 2" key="1">
    <citation type="submission" date="2017-04" db="EMBL/GenBank/DDBJ databases">
        <title>Draft genome sequence of Zooshikella ganghwensis VG4 isolated from Red Sea sediments.</title>
        <authorList>
            <person name="Rehman Z."/>
            <person name="Alam I."/>
            <person name="Kamau A."/>
            <person name="Bajic V."/>
            <person name="Leiknes T."/>
        </authorList>
    </citation>
    <scope>NUCLEOTIDE SEQUENCE [LARGE SCALE GENOMIC DNA]</scope>
    <source>
        <strain evidence="1 2">VG4</strain>
    </source>
</reference>
<organism evidence="1 2">
    <name type="scientific">Zooshikella ganghwensis</name>
    <dbReference type="NCBI Taxonomy" id="202772"/>
    <lineage>
        <taxon>Bacteria</taxon>
        <taxon>Pseudomonadati</taxon>
        <taxon>Pseudomonadota</taxon>
        <taxon>Gammaproteobacteria</taxon>
        <taxon>Oceanospirillales</taxon>
        <taxon>Zooshikellaceae</taxon>
        <taxon>Zooshikella</taxon>
    </lineage>
</organism>
<dbReference type="Pfam" id="PF25857">
    <property type="entry name" value="DUF7957"/>
    <property type="match status" value="1"/>
</dbReference>
<dbReference type="RefSeq" id="WP_094786973.1">
    <property type="nucleotide sequence ID" value="NZ_NDXW01000001.1"/>
</dbReference>